<dbReference type="EMBL" id="CAEZVT010000058">
    <property type="protein sequence ID" value="CAB4636194.1"/>
    <property type="molecule type" value="Genomic_DNA"/>
</dbReference>
<sequence length="213" mass="23755">MPATRIHLVRHGEVDNPNKVLYGRLPNFALTALGRQMAEATTQELESTGANYTRLISSPLIRTLQSARPIAEALKLSVATESLIIEPTNIFEGKKVGLPTVMANPAYLLKLYNPLRPSWGEPYKQIVARMTEALRRAWDETATGEVVMVSHQLPIWALHLAASGRPLWHDPRSRRCDLSSITSFEFKNNKLVEVDYRDPAKSLRTQAVDSGAV</sequence>
<proteinExistence type="predicted"/>
<reference evidence="1" key="1">
    <citation type="submission" date="2020-05" db="EMBL/GenBank/DDBJ databases">
        <authorList>
            <person name="Chiriac C."/>
            <person name="Salcher M."/>
            <person name="Ghai R."/>
            <person name="Kavagutti S V."/>
        </authorList>
    </citation>
    <scope>NUCLEOTIDE SEQUENCE</scope>
</reference>
<dbReference type="SMART" id="SM00855">
    <property type="entry name" value="PGAM"/>
    <property type="match status" value="1"/>
</dbReference>
<evidence type="ECO:0000313" key="1">
    <source>
        <dbReference type="EMBL" id="CAB4636194.1"/>
    </source>
</evidence>
<dbReference type="InterPro" id="IPR013078">
    <property type="entry name" value="His_Pase_superF_clade-1"/>
</dbReference>
<dbReference type="InterPro" id="IPR050275">
    <property type="entry name" value="PGM_Phosphatase"/>
</dbReference>
<organism evidence="1">
    <name type="scientific">freshwater metagenome</name>
    <dbReference type="NCBI Taxonomy" id="449393"/>
    <lineage>
        <taxon>unclassified sequences</taxon>
        <taxon>metagenomes</taxon>
        <taxon>ecological metagenomes</taxon>
    </lineage>
</organism>
<dbReference type="PANTHER" id="PTHR48100">
    <property type="entry name" value="BROAD-SPECIFICITY PHOSPHATASE YOR283W-RELATED"/>
    <property type="match status" value="1"/>
</dbReference>
<dbReference type="PANTHER" id="PTHR48100:SF51">
    <property type="entry name" value="PHOSPHOGLYCERATE MUTASE"/>
    <property type="match status" value="1"/>
</dbReference>
<name>A0A6J6JIA5_9ZZZZ</name>
<dbReference type="Pfam" id="PF00300">
    <property type="entry name" value="His_Phos_1"/>
    <property type="match status" value="1"/>
</dbReference>
<dbReference type="Gene3D" id="3.40.50.1240">
    <property type="entry name" value="Phosphoglycerate mutase-like"/>
    <property type="match status" value="1"/>
</dbReference>
<dbReference type="InterPro" id="IPR029033">
    <property type="entry name" value="His_PPase_superfam"/>
</dbReference>
<gene>
    <name evidence="1" type="ORF">UFOPK2131_00600</name>
</gene>
<dbReference type="SUPFAM" id="SSF53254">
    <property type="entry name" value="Phosphoglycerate mutase-like"/>
    <property type="match status" value="1"/>
</dbReference>
<accession>A0A6J6JIA5</accession>
<dbReference type="CDD" id="cd07067">
    <property type="entry name" value="HP_PGM_like"/>
    <property type="match status" value="1"/>
</dbReference>
<dbReference type="GO" id="GO:0016791">
    <property type="term" value="F:phosphatase activity"/>
    <property type="evidence" value="ECO:0007669"/>
    <property type="project" value="TreeGrafter"/>
</dbReference>
<protein>
    <submittedName>
        <fullName evidence="1">Unannotated protein</fullName>
    </submittedName>
</protein>
<dbReference type="AlphaFoldDB" id="A0A6J6JIA5"/>
<dbReference type="GO" id="GO:0005737">
    <property type="term" value="C:cytoplasm"/>
    <property type="evidence" value="ECO:0007669"/>
    <property type="project" value="TreeGrafter"/>
</dbReference>